<keyword evidence="2" id="KW-1185">Reference proteome</keyword>
<organism evidence="1 2">
    <name type="scientific">Trichogramma brassicae</name>
    <dbReference type="NCBI Taxonomy" id="86971"/>
    <lineage>
        <taxon>Eukaryota</taxon>
        <taxon>Metazoa</taxon>
        <taxon>Ecdysozoa</taxon>
        <taxon>Arthropoda</taxon>
        <taxon>Hexapoda</taxon>
        <taxon>Insecta</taxon>
        <taxon>Pterygota</taxon>
        <taxon>Neoptera</taxon>
        <taxon>Endopterygota</taxon>
        <taxon>Hymenoptera</taxon>
        <taxon>Apocrita</taxon>
        <taxon>Proctotrupomorpha</taxon>
        <taxon>Chalcidoidea</taxon>
        <taxon>Trichogrammatidae</taxon>
        <taxon>Trichogramma</taxon>
    </lineage>
</organism>
<dbReference type="Proteomes" id="UP000479190">
    <property type="component" value="Unassembled WGS sequence"/>
</dbReference>
<evidence type="ECO:0000313" key="2">
    <source>
        <dbReference type="Proteomes" id="UP000479190"/>
    </source>
</evidence>
<dbReference type="EMBL" id="CADCXV010000645">
    <property type="protein sequence ID" value="CAB0031443.1"/>
    <property type="molecule type" value="Genomic_DNA"/>
</dbReference>
<proteinExistence type="predicted"/>
<dbReference type="AlphaFoldDB" id="A0A6H5I4G7"/>
<reference evidence="1 2" key="1">
    <citation type="submission" date="2020-02" db="EMBL/GenBank/DDBJ databases">
        <authorList>
            <person name="Ferguson B K."/>
        </authorList>
    </citation>
    <scope>NUCLEOTIDE SEQUENCE [LARGE SCALE GENOMIC DNA]</scope>
</reference>
<gene>
    <name evidence="1" type="ORF">TBRA_LOCUS3412</name>
</gene>
<evidence type="ECO:0000313" key="1">
    <source>
        <dbReference type="EMBL" id="CAB0031443.1"/>
    </source>
</evidence>
<name>A0A6H5I4G7_9HYME</name>
<sequence length="552" mass="64878">MADFRAHEHTQTPTYSRIKIQSQLDICRTSLTQGTRSTDFNICTLVYKESSECIAYPRERSKISFLCGIRRGRRRATRSSERERPKRLWCRARITYNRESVKSFWESGCARKKRNDSATWVPGIELRRTFAIYTCFFNNVVIIVRKIPVQSKTRTSFEQKCAGILFSALAACTITENERNVLLSCKRSQTQFTQSLFLILPPARTETSSACCCCPAVATNQRQLCERFLPLCCREKNMLSQRQRSRWKSFKRLELLPLYPWRSSSIYYALRYRTYWIFSPSRALALHPNTYVAKSREWLPHTHTYAHGNITITGQLQRLHARKSQANQTRARTYRSFDSVSGLYAAYVYVYTRTYASYICSCLCTHGRQRERDLSVKFQARSVYRHAALLPAYLYTGVRVCVRASHDSAYTQMQLSYIPRRYAILPRVDVYTYVYICRQQLDIECSCHPCLVQSAIRFREIVARRVHRYTKKKAVSARRRMREEMLVACTQYGERKPKLHCIRSLYTRWRWRRATHSAAAKKREAFERGRRQRILRPAPDWSTSAVDISSRK</sequence>
<accession>A0A6H5I4G7</accession>
<protein>
    <submittedName>
        <fullName evidence="1">Uncharacterized protein</fullName>
    </submittedName>
</protein>